<keyword evidence="3" id="KW-0560">Oxidoreductase</keyword>
<dbReference type="PANTHER" id="PTHR43391">
    <property type="entry name" value="RETINOL DEHYDROGENASE-RELATED"/>
    <property type="match status" value="1"/>
</dbReference>
<protein>
    <submittedName>
        <fullName evidence="5">SDR family NAD(P)-dependent oxidoreductase</fullName>
    </submittedName>
</protein>
<dbReference type="Proteomes" id="UP000666915">
    <property type="component" value="Unassembled WGS sequence"/>
</dbReference>
<proteinExistence type="inferred from homology"/>
<gene>
    <name evidence="5" type="ORF">J4557_12310</name>
</gene>
<dbReference type="InterPro" id="IPR002347">
    <property type="entry name" value="SDR_fam"/>
</dbReference>
<evidence type="ECO:0000256" key="2">
    <source>
        <dbReference type="ARBA" id="ARBA00022857"/>
    </source>
</evidence>
<reference evidence="5 6" key="1">
    <citation type="submission" date="2021-03" db="EMBL/GenBank/DDBJ databases">
        <authorList>
            <person name="Kanchanasin P."/>
            <person name="Saeng-In P."/>
            <person name="Phongsopitanun W."/>
            <person name="Yuki M."/>
            <person name="Kudo T."/>
            <person name="Ohkuma M."/>
            <person name="Tanasupawat S."/>
        </authorList>
    </citation>
    <scope>NUCLEOTIDE SEQUENCE [LARGE SCALE GENOMIC DNA]</scope>
    <source>
        <strain evidence="5 6">L46</strain>
    </source>
</reference>
<comment type="caution">
    <text evidence="5">The sequence shown here is derived from an EMBL/GenBank/DDBJ whole genome shotgun (WGS) entry which is preliminary data.</text>
</comment>
<dbReference type="PROSITE" id="PS00061">
    <property type="entry name" value="ADH_SHORT"/>
    <property type="match status" value="1"/>
</dbReference>
<dbReference type="PANTHER" id="PTHR43391:SF14">
    <property type="entry name" value="DEHYDROGENASE_REDUCTASE SDR FAMILY PROTEIN 7-LIKE"/>
    <property type="match status" value="1"/>
</dbReference>
<dbReference type="InterPro" id="IPR036291">
    <property type="entry name" value="NAD(P)-bd_dom_sf"/>
</dbReference>
<organism evidence="5 6">
    <name type="scientific">Actinomadura nitritigenes</name>
    <dbReference type="NCBI Taxonomy" id="134602"/>
    <lineage>
        <taxon>Bacteria</taxon>
        <taxon>Bacillati</taxon>
        <taxon>Actinomycetota</taxon>
        <taxon>Actinomycetes</taxon>
        <taxon>Streptosporangiales</taxon>
        <taxon>Thermomonosporaceae</taxon>
        <taxon>Actinomadura</taxon>
    </lineage>
</organism>
<dbReference type="RefSeq" id="WP_208266632.1">
    <property type="nucleotide sequence ID" value="NZ_BAAAGM010000083.1"/>
</dbReference>
<dbReference type="SUPFAM" id="SSF51735">
    <property type="entry name" value="NAD(P)-binding Rossmann-fold domains"/>
    <property type="match status" value="1"/>
</dbReference>
<evidence type="ECO:0000256" key="4">
    <source>
        <dbReference type="RuleBase" id="RU000363"/>
    </source>
</evidence>
<evidence type="ECO:0000313" key="6">
    <source>
        <dbReference type="Proteomes" id="UP000666915"/>
    </source>
</evidence>
<dbReference type="PRINTS" id="PR00081">
    <property type="entry name" value="GDHRDH"/>
</dbReference>
<dbReference type="Pfam" id="PF00106">
    <property type="entry name" value="adh_short"/>
    <property type="match status" value="1"/>
</dbReference>
<name>A0ABS3QWE2_9ACTN</name>
<accession>A0ABS3QWE2</accession>
<keyword evidence="6" id="KW-1185">Reference proteome</keyword>
<sequence length="245" mass="26215">MPTIADKAVLITGSNRGIGRALLDEALRRGARRVYAGARVPQRHTDERVTPLTLDVTDPEQVRRAAEAVDSLDLLINNAGIAMYDDLTDLAVLEQHFAVNLYGAHRVIEAFLPLLADAKGAIANNLSVNGLAAFPLIPAYSISKAAAFSMTQSLRTLLAPQGVTVHAVLTGIVDTDMTRGVEMPKASPESVARAVFDGLEKDEEDIFPDPMAEAIAAGWRGGPVKALEQRYADFARGVSAGSRDR</sequence>
<dbReference type="InterPro" id="IPR020904">
    <property type="entry name" value="Sc_DH/Rdtase_CS"/>
</dbReference>
<keyword evidence="2" id="KW-0521">NADP</keyword>
<dbReference type="Gene3D" id="3.40.50.720">
    <property type="entry name" value="NAD(P)-binding Rossmann-like Domain"/>
    <property type="match status" value="1"/>
</dbReference>
<evidence type="ECO:0000256" key="3">
    <source>
        <dbReference type="ARBA" id="ARBA00023002"/>
    </source>
</evidence>
<dbReference type="PRINTS" id="PR00080">
    <property type="entry name" value="SDRFAMILY"/>
</dbReference>
<evidence type="ECO:0000256" key="1">
    <source>
        <dbReference type="ARBA" id="ARBA00006484"/>
    </source>
</evidence>
<comment type="similarity">
    <text evidence="1 4">Belongs to the short-chain dehydrogenases/reductases (SDR) family.</text>
</comment>
<dbReference type="EMBL" id="JAGEOK010000007">
    <property type="protein sequence ID" value="MBO2438300.1"/>
    <property type="molecule type" value="Genomic_DNA"/>
</dbReference>
<evidence type="ECO:0000313" key="5">
    <source>
        <dbReference type="EMBL" id="MBO2438300.1"/>
    </source>
</evidence>